<name>A0A9W4UF60_9PLEO</name>
<dbReference type="AlphaFoldDB" id="A0A9W4UF60"/>
<dbReference type="Proteomes" id="UP001152607">
    <property type="component" value="Unassembled WGS sequence"/>
</dbReference>
<organism evidence="2 3">
    <name type="scientific">Periconia digitata</name>
    <dbReference type="NCBI Taxonomy" id="1303443"/>
    <lineage>
        <taxon>Eukaryota</taxon>
        <taxon>Fungi</taxon>
        <taxon>Dikarya</taxon>
        <taxon>Ascomycota</taxon>
        <taxon>Pezizomycotina</taxon>
        <taxon>Dothideomycetes</taxon>
        <taxon>Pleosporomycetidae</taxon>
        <taxon>Pleosporales</taxon>
        <taxon>Massarineae</taxon>
        <taxon>Periconiaceae</taxon>
        <taxon>Periconia</taxon>
    </lineage>
</organism>
<protein>
    <submittedName>
        <fullName evidence="2">Uncharacterized protein</fullName>
    </submittedName>
</protein>
<evidence type="ECO:0000313" key="3">
    <source>
        <dbReference type="Proteomes" id="UP001152607"/>
    </source>
</evidence>
<proteinExistence type="predicted"/>
<gene>
    <name evidence="2" type="ORF">PDIGIT_LOCUS6634</name>
</gene>
<feature type="compositionally biased region" description="Basic and acidic residues" evidence="1">
    <location>
        <begin position="28"/>
        <end position="50"/>
    </location>
</feature>
<accession>A0A9W4UF60</accession>
<sequence length="315" mass="35255">MPSRMNARAPPHGRNRPRRRSAASANRQHPDRHLDLSRSEQIRQMPDWRHVNQPYTSGPGRSPLQPQGSSIPTAMPARRQNRDGYSYNQNSCDDQFGGRSAPSNNDWRSKNWRNVNWRSGTSHNDFAHYDAPYPLYTPPITPHFPQTPAPMMNQWQSHSAGPYIDQSFVDPMFTPPFFNNGMAMVPPSFPDFLMPDPSPIPDSKETPAAGSTMSTADRVKAKIYPFPDQLPKMKDAGVIHLISAPPYELSVNSVTSQVLQDTTMFAEKISDACALIPKNEDDAARRSREETGALAKEIARQCHANAMGTEPFMSP</sequence>
<reference evidence="2" key="1">
    <citation type="submission" date="2023-01" db="EMBL/GenBank/DDBJ databases">
        <authorList>
            <person name="Van Ghelder C."/>
            <person name="Rancurel C."/>
        </authorList>
    </citation>
    <scope>NUCLEOTIDE SEQUENCE</scope>
    <source>
        <strain evidence="2">CNCM I-4278</strain>
    </source>
</reference>
<keyword evidence="3" id="KW-1185">Reference proteome</keyword>
<feature type="region of interest" description="Disordered" evidence="1">
    <location>
        <begin position="1"/>
        <end position="110"/>
    </location>
</feature>
<comment type="caution">
    <text evidence="2">The sequence shown here is derived from an EMBL/GenBank/DDBJ whole genome shotgun (WGS) entry which is preliminary data.</text>
</comment>
<evidence type="ECO:0000256" key="1">
    <source>
        <dbReference type="SAM" id="MobiDB-lite"/>
    </source>
</evidence>
<feature type="compositionally biased region" description="Low complexity" evidence="1">
    <location>
        <begin position="1"/>
        <end position="10"/>
    </location>
</feature>
<feature type="compositionally biased region" description="Basic residues" evidence="1">
    <location>
        <begin position="11"/>
        <end position="21"/>
    </location>
</feature>
<evidence type="ECO:0000313" key="2">
    <source>
        <dbReference type="EMBL" id="CAI6333587.1"/>
    </source>
</evidence>
<dbReference type="EMBL" id="CAOQHR010000004">
    <property type="protein sequence ID" value="CAI6333587.1"/>
    <property type="molecule type" value="Genomic_DNA"/>
</dbReference>
<feature type="compositionally biased region" description="Polar residues" evidence="1">
    <location>
        <begin position="101"/>
        <end position="110"/>
    </location>
</feature>